<evidence type="ECO:0000256" key="1">
    <source>
        <dbReference type="SAM" id="MobiDB-lite"/>
    </source>
</evidence>
<sequence>MKFLLLLLFLTHSCSIDLVIPLSGKDSEKFNVKVQTLINQPDYPAGDLLLKLLSYEPRNGELIRKIVYHGVTIFQDRTERPVNFRRRLLSINCRNFLILIVTSKMDTTTYEGVFYIRHETIIHSIEDSERLTNILSGNDQSIVSRMIRNILTREPAKVKSYGDLDEVDDEPHLVKGKDINEEQIRKEVDEILKNPDIVKPQTKDTDTDKADISEADLREAGPSGLSTVVEQYVMDSTDTDSD</sequence>
<feature type="chain" id="PRO_5004241047" evidence="2">
    <location>
        <begin position="17"/>
        <end position="242"/>
    </location>
</feature>
<keyword evidence="4" id="KW-1185">Reference proteome</keyword>
<dbReference type="AlphaFoldDB" id="Q4MZ53"/>
<name>Q4MZ53_THEPA</name>
<reference evidence="3 4" key="1">
    <citation type="journal article" date="2005" name="Science">
        <title>Genome sequence of Theileria parva, a bovine pathogen that transforms lymphocytes.</title>
        <authorList>
            <person name="Gardner M.J."/>
            <person name="Bishop R."/>
            <person name="Shah T."/>
            <person name="de Villiers E.P."/>
            <person name="Carlton J.M."/>
            <person name="Hall N."/>
            <person name="Ren Q."/>
            <person name="Paulsen I.T."/>
            <person name="Pain A."/>
            <person name="Berriman M."/>
            <person name="Wilson R.J.M."/>
            <person name="Sato S."/>
            <person name="Ralph S.A."/>
            <person name="Mann D.J."/>
            <person name="Xiong Z."/>
            <person name="Shallom S.J."/>
            <person name="Weidman J."/>
            <person name="Jiang L."/>
            <person name="Lynn J."/>
            <person name="Weaver B."/>
            <person name="Shoaibi A."/>
            <person name="Domingo A.R."/>
            <person name="Wasawo D."/>
            <person name="Crabtree J."/>
            <person name="Wortman J.R."/>
            <person name="Haas B."/>
            <person name="Angiuoli S.V."/>
            <person name="Creasy T.H."/>
            <person name="Lu C."/>
            <person name="Suh B."/>
            <person name="Silva J.C."/>
            <person name="Utterback T.R."/>
            <person name="Feldblyum T.V."/>
            <person name="Pertea M."/>
            <person name="Allen J."/>
            <person name="Nierman W.C."/>
            <person name="Taracha E.L.N."/>
            <person name="Salzberg S.L."/>
            <person name="White O.R."/>
            <person name="Fitzhugh H.A."/>
            <person name="Morzaria S."/>
            <person name="Venter J.C."/>
            <person name="Fraser C.M."/>
            <person name="Nene V."/>
        </authorList>
    </citation>
    <scope>NUCLEOTIDE SEQUENCE [LARGE SCALE GENOMIC DNA]</scope>
    <source>
        <strain evidence="3 4">Muguga</strain>
    </source>
</reference>
<dbReference type="GeneID" id="3499560"/>
<evidence type="ECO:0000313" key="4">
    <source>
        <dbReference type="Proteomes" id="UP000001949"/>
    </source>
</evidence>
<feature type="compositionally biased region" description="Basic and acidic residues" evidence="1">
    <location>
        <begin position="201"/>
        <end position="219"/>
    </location>
</feature>
<dbReference type="RefSeq" id="XP_762762.1">
    <property type="nucleotide sequence ID" value="XM_757669.1"/>
</dbReference>
<dbReference type="eggNOG" id="ENOG502QX4H">
    <property type="taxonomic scope" value="Eukaryota"/>
</dbReference>
<keyword evidence="2" id="KW-0732">Signal</keyword>
<protein>
    <submittedName>
        <fullName evidence="3">Uncharacterized protein</fullName>
    </submittedName>
</protein>
<evidence type="ECO:0000313" key="3">
    <source>
        <dbReference type="EMBL" id="EAN30479.1"/>
    </source>
</evidence>
<feature type="region of interest" description="Disordered" evidence="1">
    <location>
        <begin position="191"/>
        <end position="228"/>
    </location>
</feature>
<dbReference type="InParanoid" id="Q4MZ53"/>
<accession>Q4MZ53</accession>
<feature type="signal peptide" evidence="2">
    <location>
        <begin position="1"/>
        <end position="16"/>
    </location>
</feature>
<dbReference type="OMA" id="ILNCREY"/>
<evidence type="ECO:0000256" key="2">
    <source>
        <dbReference type="SAM" id="SignalP"/>
    </source>
</evidence>
<gene>
    <name evidence="3" type="ordered locus">TP03_0638</name>
</gene>
<dbReference type="VEuPathDB" id="PiroplasmaDB:TpMuguga_03g00638"/>
<dbReference type="EMBL" id="AAGK01000006">
    <property type="protein sequence ID" value="EAN30479.1"/>
    <property type="molecule type" value="Genomic_DNA"/>
</dbReference>
<dbReference type="Proteomes" id="UP000001949">
    <property type="component" value="Unassembled WGS sequence"/>
</dbReference>
<proteinExistence type="predicted"/>
<dbReference type="KEGG" id="tpv:TP03_0638"/>
<organism evidence="3 4">
    <name type="scientific">Theileria parva</name>
    <name type="common">East coast fever infection agent</name>
    <dbReference type="NCBI Taxonomy" id="5875"/>
    <lineage>
        <taxon>Eukaryota</taxon>
        <taxon>Sar</taxon>
        <taxon>Alveolata</taxon>
        <taxon>Apicomplexa</taxon>
        <taxon>Aconoidasida</taxon>
        <taxon>Piroplasmida</taxon>
        <taxon>Theileriidae</taxon>
        <taxon>Theileria</taxon>
    </lineage>
</organism>
<comment type="caution">
    <text evidence="3">The sequence shown here is derived from an EMBL/GenBank/DDBJ whole genome shotgun (WGS) entry which is preliminary data.</text>
</comment>